<evidence type="ECO:0000313" key="7">
    <source>
        <dbReference type="EMBL" id="PZQ45217.1"/>
    </source>
</evidence>
<dbReference type="GO" id="GO:0055085">
    <property type="term" value="P:transmembrane transport"/>
    <property type="evidence" value="ECO:0007669"/>
    <property type="project" value="InterPro"/>
</dbReference>
<accession>A0A2W5PKV2</accession>
<name>A0A2W5PKV2_9BACT</name>
<feature type="transmembrane region" description="Helical" evidence="6">
    <location>
        <begin position="301"/>
        <end position="322"/>
    </location>
</feature>
<feature type="transmembrane region" description="Helical" evidence="6">
    <location>
        <begin position="122"/>
        <end position="144"/>
    </location>
</feature>
<organism evidence="7 8">
    <name type="scientific">Micavibrio aeruginosavorus</name>
    <dbReference type="NCBI Taxonomy" id="349221"/>
    <lineage>
        <taxon>Bacteria</taxon>
        <taxon>Pseudomonadati</taxon>
        <taxon>Bdellovibrionota</taxon>
        <taxon>Bdellovibrionia</taxon>
        <taxon>Bdellovibrionales</taxon>
        <taxon>Pseudobdellovibrionaceae</taxon>
        <taxon>Micavibrio</taxon>
    </lineage>
</organism>
<keyword evidence="4 6" id="KW-1133">Transmembrane helix</keyword>
<dbReference type="GO" id="GO:0015920">
    <property type="term" value="P:lipopolysaccharide transport"/>
    <property type="evidence" value="ECO:0007669"/>
    <property type="project" value="TreeGrafter"/>
</dbReference>
<dbReference type="GO" id="GO:0043190">
    <property type="term" value="C:ATP-binding cassette (ABC) transporter complex"/>
    <property type="evidence" value="ECO:0007669"/>
    <property type="project" value="InterPro"/>
</dbReference>
<dbReference type="EMBL" id="QFQB01000058">
    <property type="protein sequence ID" value="PZQ45217.1"/>
    <property type="molecule type" value="Genomic_DNA"/>
</dbReference>
<feature type="transmembrane region" description="Helical" evidence="6">
    <location>
        <begin position="357"/>
        <end position="378"/>
    </location>
</feature>
<feature type="transmembrane region" description="Helical" evidence="6">
    <location>
        <begin position="85"/>
        <end position="102"/>
    </location>
</feature>
<sequence length="397" mass="44569">MSLKTRGILKGYFRAANGHHGIFMVYDRYLLKNVLWATLFTALSLAAVIMLTQSLRFLELIINSGASSFSFLILTFLAMPRFFEVILPIALMIGTVFIYNRMSSDSEMVVMKSSGYSPLRLSRPALMLAAIITLVVFVITAWIAPLSLSKMQTMRVTIKAQYSALLLRDGIFNAIGKDLTVYVHHRADDGALEGLLIHDSRDPTTPPVTILAKRGVIVSDEEGQQVVVYNGSRQDYNPKTGALNRLDFERYSLDLPEAGPVRQRWREPDERTLGELLFPDKQAVDTDKKKREFRIEAHRRFVSPFLAVTFTLVSLCSLMLGFVDRRGLAWRIVIASGSVVVLQGLYLVAYNLAKESIAGLVMMYALVFVPLIVCFYLLSPMSDGTRLRARQWIKGLG</sequence>
<proteinExistence type="predicted"/>
<evidence type="ECO:0000313" key="8">
    <source>
        <dbReference type="Proteomes" id="UP000249417"/>
    </source>
</evidence>
<evidence type="ECO:0000256" key="4">
    <source>
        <dbReference type="ARBA" id="ARBA00022989"/>
    </source>
</evidence>
<evidence type="ECO:0000256" key="6">
    <source>
        <dbReference type="SAM" id="Phobius"/>
    </source>
</evidence>
<comment type="subcellular location">
    <subcellularLocation>
        <location evidence="1">Cell membrane</location>
        <topology evidence="1">Multi-pass membrane protein</topology>
    </subcellularLocation>
</comment>
<evidence type="ECO:0000256" key="2">
    <source>
        <dbReference type="ARBA" id="ARBA00022475"/>
    </source>
</evidence>
<evidence type="ECO:0000256" key="5">
    <source>
        <dbReference type="ARBA" id="ARBA00023136"/>
    </source>
</evidence>
<dbReference type="NCBIfam" id="TIGR04407">
    <property type="entry name" value="LptF_YjgP"/>
    <property type="match status" value="1"/>
</dbReference>
<keyword evidence="2" id="KW-1003">Cell membrane</keyword>
<dbReference type="Proteomes" id="UP000249417">
    <property type="component" value="Unassembled WGS sequence"/>
</dbReference>
<keyword evidence="5 6" id="KW-0472">Membrane</keyword>
<feature type="transmembrane region" description="Helical" evidence="6">
    <location>
        <begin position="57"/>
        <end position="78"/>
    </location>
</feature>
<dbReference type="AlphaFoldDB" id="A0A2W5PKV2"/>
<dbReference type="PANTHER" id="PTHR33529:SF6">
    <property type="entry name" value="YJGP_YJGQ FAMILY PERMEASE"/>
    <property type="match status" value="1"/>
</dbReference>
<comment type="caution">
    <text evidence="7">The sequence shown here is derived from an EMBL/GenBank/DDBJ whole genome shotgun (WGS) entry which is preliminary data.</text>
</comment>
<evidence type="ECO:0000256" key="1">
    <source>
        <dbReference type="ARBA" id="ARBA00004651"/>
    </source>
</evidence>
<dbReference type="InterPro" id="IPR005495">
    <property type="entry name" value="LptG/LptF_permease"/>
</dbReference>
<dbReference type="PANTHER" id="PTHR33529">
    <property type="entry name" value="SLR0882 PROTEIN-RELATED"/>
    <property type="match status" value="1"/>
</dbReference>
<protein>
    <submittedName>
        <fullName evidence="7">LPS export ABC transporter permease LptF</fullName>
    </submittedName>
</protein>
<reference evidence="7 8" key="1">
    <citation type="submission" date="2017-08" db="EMBL/GenBank/DDBJ databases">
        <title>Infants hospitalized years apart are colonized by the same room-sourced microbial strains.</title>
        <authorList>
            <person name="Brooks B."/>
            <person name="Olm M.R."/>
            <person name="Firek B.A."/>
            <person name="Baker R."/>
            <person name="Thomas B.C."/>
            <person name="Morowitz M.J."/>
            <person name="Banfield J.F."/>
        </authorList>
    </citation>
    <scope>NUCLEOTIDE SEQUENCE [LARGE SCALE GENOMIC DNA]</scope>
    <source>
        <strain evidence="7">S2_005_002_R2_29</strain>
    </source>
</reference>
<gene>
    <name evidence="7" type="primary">lptF</name>
    <name evidence="7" type="ORF">DI551_08040</name>
</gene>
<dbReference type="Pfam" id="PF03739">
    <property type="entry name" value="LptF_LptG"/>
    <property type="match status" value="1"/>
</dbReference>
<keyword evidence="3 6" id="KW-0812">Transmembrane</keyword>
<feature type="transmembrane region" description="Helical" evidence="6">
    <location>
        <begin position="328"/>
        <end position="350"/>
    </location>
</feature>
<feature type="transmembrane region" description="Helical" evidence="6">
    <location>
        <begin position="34"/>
        <end position="51"/>
    </location>
</feature>
<evidence type="ECO:0000256" key="3">
    <source>
        <dbReference type="ARBA" id="ARBA00022692"/>
    </source>
</evidence>
<dbReference type="InterPro" id="IPR030922">
    <property type="entry name" value="LptF"/>
</dbReference>